<dbReference type="InterPro" id="IPR005490">
    <property type="entry name" value="LD_TPept_cat_dom"/>
</dbReference>
<evidence type="ECO:0000256" key="4">
    <source>
        <dbReference type="ARBA" id="ARBA00022960"/>
    </source>
</evidence>
<dbReference type="Pfam" id="PF03734">
    <property type="entry name" value="YkuD"/>
    <property type="match status" value="1"/>
</dbReference>
<dbReference type="PANTHER" id="PTHR30582">
    <property type="entry name" value="L,D-TRANSPEPTIDASE"/>
    <property type="match status" value="1"/>
</dbReference>
<evidence type="ECO:0000256" key="8">
    <source>
        <dbReference type="PROSITE-ProRule" id="PRU01373"/>
    </source>
</evidence>
<dbReference type="InterPro" id="IPR041280">
    <property type="entry name" value="Big_10"/>
</dbReference>
<keyword evidence="6" id="KW-0012">Acyltransferase</keyword>
<organism evidence="11 12">
    <name type="scientific">Candidatus Methylocalor cossyra</name>
    <dbReference type="NCBI Taxonomy" id="3108543"/>
    <lineage>
        <taxon>Bacteria</taxon>
        <taxon>Pseudomonadati</taxon>
        <taxon>Pseudomonadota</taxon>
        <taxon>Gammaproteobacteria</taxon>
        <taxon>Methylococcales</taxon>
        <taxon>Methylococcaceae</taxon>
        <taxon>Candidatus Methylocalor</taxon>
    </lineage>
</organism>
<reference evidence="11 12" key="1">
    <citation type="submission" date="2024-04" db="EMBL/GenBank/DDBJ databases">
        <authorList>
            <person name="Cremers G."/>
        </authorList>
    </citation>
    <scope>NUCLEOTIDE SEQUENCE [LARGE SCALE GENOMIC DNA]</scope>
    <source>
        <strain evidence="11">MeCH1-AG</strain>
    </source>
</reference>
<dbReference type="Proteomes" id="UP001497493">
    <property type="component" value="Chromosome"/>
</dbReference>
<comment type="pathway">
    <text evidence="1 8">Cell wall biogenesis; peptidoglycan biosynthesis.</text>
</comment>
<evidence type="ECO:0000313" key="11">
    <source>
        <dbReference type="EMBL" id="CAL1241772.1"/>
    </source>
</evidence>
<keyword evidence="3" id="KW-0808">Transferase</keyword>
<keyword evidence="5 8" id="KW-0573">Peptidoglycan synthesis</keyword>
<dbReference type="Pfam" id="PF17964">
    <property type="entry name" value="Big_10"/>
    <property type="match status" value="1"/>
</dbReference>
<accession>A0ABP1CC10</accession>
<feature type="active site" description="Proton donor/acceptor" evidence="8">
    <location>
        <position position="401"/>
    </location>
</feature>
<evidence type="ECO:0000256" key="6">
    <source>
        <dbReference type="ARBA" id="ARBA00023315"/>
    </source>
</evidence>
<evidence type="ECO:0000256" key="2">
    <source>
        <dbReference type="ARBA" id="ARBA00005992"/>
    </source>
</evidence>
<dbReference type="SUPFAM" id="SSF141523">
    <property type="entry name" value="L,D-transpeptidase catalytic domain-like"/>
    <property type="match status" value="1"/>
</dbReference>
<protein>
    <submittedName>
        <fullName evidence="11">Lipoprotein-anchoring transpeptidase ErfK/SrfK</fullName>
    </submittedName>
</protein>
<evidence type="ECO:0000256" key="9">
    <source>
        <dbReference type="SAM" id="MobiDB-lite"/>
    </source>
</evidence>
<evidence type="ECO:0000313" key="12">
    <source>
        <dbReference type="Proteomes" id="UP001497493"/>
    </source>
</evidence>
<proteinExistence type="inferred from homology"/>
<keyword evidence="7 8" id="KW-0961">Cell wall biogenesis/degradation</keyword>
<feature type="active site" description="Nucleophile" evidence="8">
    <location>
        <position position="417"/>
    </location>
</feature>
<dbReference type="PANTHER" id="PTHR30582:SF2">
    <property type="entry name" value="L,D-TRANSPEPTIDASE YCIB-RELATED"/>
    <property type="match status" value="1"/>
</dbReference>
<evidence type="ECO:0000256" key="7">
    <source>
        <dbReference type="ARBA" id="ARBA00023316"/>
    </source>
</evidence>
<dbReference type="Gene3D" id="2.60.40.3780">
    <property type="match status" value="1"/>
</dbReference>
<dbReference type="Gene3D" id="2.40.440.10">
    <property type="entry name" value="L,D-transpeptidase catalytic domain-like"/>
    <property type="match status" value="1"/>
</dbReference>
<dbReference type="Gene3D" id="2.60.40.3710">
    <property type="match status" value="1"/>
</dbReference>
<dbReference type="InterPro" id="IPR050979">
    <property type="entry name" value="LD-transpeptidase"/>
</dbReference>
<evidence type="ECO:0000259" key="10">
    <source>
        <dbReference type="PROSITE" id="PS52029"/>
    </source>
</evidence>
<evidence type="ECO:0000256" key="1">
    <source>
        <dbReference type="ARBA" id="ARBA00004752"/>
    </source>
</evidence>
<dbReference type="EMBL" id="OZ026884">
    <property type="protein sequence ID" value="CAL1241772.1"/>
    <property type="molecule type" value="Genomic_DNA"/>
</dbReference>
<sequence length="478" mass="52955">MKRPARPLVQLGWIRRPPALAAALAVGAWLTLGAWRALAPFGVAMPDWDGQVAVDPRAAVEVTALGWGTRLTQAELRDETGKVLPGNLTESRYRFLGGLEFGTRYTLTVTAERPWFGQRETRLMAFSTVAVPKLEGSPLRTLAPDASLSLRFDRPVGQLKAKGDLELAVTADPDRQTFRLQATRYPQGRTLPVDIAWETPTGIPLPPLRLQLTTPPPLTVELNTDGLSNLGLAMPLQFTFSEPLLERAGVSRHIAVRSQDGRDITGRWQWINKRRLQFTPQPGWPATSTVEVRIDPAGLKAQSGGMLEQPVLSRFSTGPDRRIVVYLDTQKAAALENGQVVRTFPVSTGKPDTPTITGSFYIYARFPVKTMRSRAKPGEKGHYVVEDVPYAQYFYEDYAFHGAWWHNSFGRPASHGCINLSTRKNNRRWPNSAEDAGWLYRWASLGVPVSVVPRSPAPTQMAANEARPNPKPEPAANR</sequence>
<dbReference type="RefSeq" id="WP_348758264.1">
    <property type="nucleotide sequence ID" value="NZ_OZ026884.1"/>
</dbReference>
<evidence type="ECO:0000256" key="3">
    <source>
        <dbReference type="ARBA" id="ARBA00022679"/>
    </source>
</evidence>
<dbReference type="InterPro" id="IPR038063">
    <property type="entry name" value="Transpep_catalytic_dom"/>
</dbReference>
<feature type="region of interest" description="Disordered" evidence="9">
    <location>
        <begin position="454"/>
        <end position="478"/>
    </location>
</feature>
<name>A0ABP1CC10_9GAMM</name>
<feature type="compositionally biased region" description="Pro residues" evidence="9">
    <location>
        <begin position="469"/>
        <end position="478"/>
    </location>
</feature>
<dbReference type="PROSITE" id="PS52029">
    <property type="entry name" value="LD_TPASE"/>
    <property type="match status" value="1"/>
</dbReference>
<comment type="similarity">
    <text evidence="2">Belongs to the YkuD family.</text>
</comment>
<evidence type="ECO:0000256" key="5">
    <source>
        <dbReference type="ARBA" id="ARBA00022984"/>
    </source>
</evidence>
<feature type="domain" description="L,D-TPase catalytic" evidence="10">
    <location>
        <begin position="321"/>
        <end position="452"/>
    </location>
</feature>
<dbReference type="CDD" id="cd16913">
    <property type="entry name" value="YkuD_like"/>
    <property type="match status" value="1"/>
</dbReference>
<keyword evidence="12" id="KW-1185">Reference proteome</keyword>
<gene>
    <name evidence="11" type="ORF">MECH1_V1_2996</name>
</gene>
<keyword evidence="11" id="KW-0449">Lipoprotein</keyword>
<keyword evidence="4 8" id="KW-0133">Cell shape</keyword>